<dbReference type="AlphaFoldDB" id="A0AAW1NT22"/>
<reference evidence="1 2" key="1">
    <citation type="journal article" date="2024" name="Nat. Commun.">
        <title>Phylogenomics reveals the evolutionary origins of lichenization in chlorophyte algae.</title>
        <authorList>
            <person name="Puginier C."/>
            <person name="Libourel C."/>
            <person name="Otte J."/>
            <person name="Skaloud P."/>
            <person name="Haon M."/>
            <person name="Grisel S."/>
            <person name="Petersen M."/>
            <person name="Berrin J.G."/>
            <person name="Delaux P.M."/>
            <person name="Dal Grande F."/>
            <person name="Keller J."/>
        </authorList>
    </citation>
    <scope>NUCLEOTIDE SEQUENCE [LARGE SCALE GENOMIC DNA]</scope>
    <source>
        <strain evidence="1 2">SAG 2036</strain>
    </source>
</reference>
<protein>
    <recommendedName>
        <fullName evidence="3">Tetratricopeptide repeat protein</fullName>
    </recommendedName>
</protein>
<dbReference type="Proteomes" id="UP001465755">
    <property type="component" value="Unassembled WGS sequence"/>
</dbReference>
<organism evidence="1 2">
    <name type="scientific">Symbiochloris irregularis</name>
    <dbReference type="NCBI Taxonomy" id="706552"/>
    <lineage>
        <taxon>Eukaryota</taxon>
        <taxon>Viridiplantae</taxon>
        <taxon>Chlorophyta</taxon>
        <taxon>core chlorophytes</taxon>
        <taxon>Trebouxiophyceae</taxon>
        <taxon>Trebouxiales</taxon>
        <taxon>Trebouxiaceae</taxon>
        <taxon>Symbiochloris</taxon>
    </lineage>
</organism>
<dbReference type="SUPFAM" id="SSF48452">
    <property type="entry name" value="TPR-like"/>
    <property type="match status" value="1"/>
</dbReference>
<dbReference type="EMBL" id="JALJOQ010000152">
    <property type="protein sequence ID" value="KAK9793232.1"/>
    <property type="molecule type" value="Genomic_DNA"/>
</dbReference>
<keyword evidence="2" id="KW-1185">Reference proteome</keyword>
<accession>A0AAW1NT22</accession>
<dbReference type="PANTHER" id="PTHR45588">
    <property type="entry name" value="TPR DOMAIN-CONTAINING PROTEIN"/>
    <property type="match status" value="1"/>
</dbReference>
<evidence type="ECO:0008006" key="3">
    <source>
        <dbReference type="Google" id="ProtNLM"/>
    </source>
</evidence>
<comment type="caution">
    <text evidence="1">The sequence shown here is derived from an EMBL/GenBank/DDBJ whole genome shotgun (WGS) entry which is preliminary data.</text>
</comment>
<dbReference type="PANTHER" id="PTHR45588:SF1">
    <property type="entry name" value="WW DOMAIN-CONTAINING PROTEIN"/>
    <property type="match status" value="1"/>
</dbReference>
<name>A0AAW1NT22_9CHLO</name>
<proteinExistence type="predicted"/>
<evidence type="ECO:0000313" key="1">
    <source>
        <dbReference type="EMBL" id="KAK9793232.1"/>
    </source>
</evidence>
<dbReference type="InterPro" id="IPR011990">
    <property type="entry name" value="TPR-like_helical_dom_sf"/>
</dbReference>
<sequence>MSSTTFGKYQNLPAWLPREAGSARKSKLFNLGLLFAWSYNQGEALRSFEAGVTQSNLAEAALMHWGRAYALGPFANRIPHDEDPGYPAFLPSHFEMASEAAQQAAKLALREREAASSRKLFAGEDLKWVVQLTQANLHRFHPSILSPDNSGFAVRFNAASAQYAAVLEGMGREAGSAALLAMAAETLLMPEAWAYTQDANGHPSLDATGQHAAALIDESLRIDPDQPLALHLHIHLTEAGSPVKRQGNLSAIDAVQSAWKLHAATEDQPWRHMGHLMHMPSHTFIHAGLYNEAVEANLQSLHQDAADFADCQVQPSSAHTADTLIYAANMAGRSKLALDLARRKQEQLDGDVARLPGNGWLVFHGQWREILAELRPPPLNARGICEEQGYQYAVVIYHFAMAVAHAANAETLRYHQEDESTAVQGAQLHMSELQAAAAAITPGRRTLPGQGEGLYGCEYKLLTDIQVQVASARLAQATGSYPGNFTAAEMHMRQAVELEGQLSYAMPPRQYQPLRHCLAHILMRAHKPQQAEQAAREVLELHPDNPWGLYALLESLLKQNGTSTESGEVHARLKHAWRGADEPITCPCPIFVIW</sequence>
<evidence type="ECO:0000313" key="2">
    <source>
        <dbReference type="Proteomes" id="UP001465755"/>
    </source>
</evidence>
<gene>
    <name evidence="1" type="ORF">WJX73_009381</name>
</gene>
<dbReference type="Gene3D" id="1.25.40.10">
    <property type="entry name" value="Tetratricopeptide repeat domain"/>
    <property type="match status" value="1"/>
</dbReference>